<dbReference type="AlphaFoldDB" id="A0A220U0T7"/>
<dbReference type="EMBL" id="CP022315">
    <property type="protein sequence ID" value="ASK61615.1"/>
    <property type="molecule type" value="Genomic_DNA"/>
</dbReference>
<evidence type="ECO:0000313" key="3">
    <source>
        <dbReference type="EMBL" id="ASK61615.1"/>
    </source>
</evidence>
<dbReference type="PANTHER" id="PTHR33279:SF6">
    <property type="entry name" value="SULFUR CARRIER PROTEIN YEDF-RELATED"/>
    <property type="match status" value="1"/>
</dbReference>
<dbReference type="Gene3D" id="3.30.110.40">
    <property type="entry name" value="TusA-like domain"/>
    <property type="match status" value="1"/>
</dbReference>
<dbReference type="Pfam" id="PF01206">
    <property type="entry name" value="TusA"/>
    <property type="match status" value="1"/>
</dbReference>
<dbReference type="RefSeq" id="WP_010652057.1">
    <property type="nucleotide sequence ID" value="NZ_CP022315.1"/>
</dbReference>
<dbReference type="SUPFAM" id="SSF64307">
    <property type="entry name" value="SirA-like"/>
    <property type="match status" value="1"/>
</dbReference>
<dbReference type="InterPro" id="IPR036873">
    <property type="entry name" value="Rhodanese-like_dom_sf"/>
</dbReference>
<gene>
    <name evidence="3" type="ORF">CFK37_05250</name>
</gene>
<dbReference type="PROSITE" id="PS50206">
    <property type="entry name" value="RHODANESE_3"/>
    <property type="match status" value="1"/>
</dbReference>
<dbReference type="SUPFAM" id="SSF52821">
    <property type="entry name" value="Rhodanese/Cell cycle control phosphatase"/>
    <property type="match status" value="1"/>
</dbReference>
<evidence type="ECO:0000256" key="1">
    <source>
        <dbReference type="ARBA" id="ARBA00008984"/>
    </source>
</evidence>
<dbReference type="InterPro" id="IPR001455">
    <property type="entry name" value="TusA-like"/>
</dbReference>
<comment type="similarity">
    <text evidence="1">Belongs to the sulfur carrier protein TusA family.</text>
</comment>
<organism evidence="3 4">
    <name type="scientific">Virgibacillus phasianinus</name>
    <dbReference type="NCBI Taxonomy" id="2017483"/>
    <lineage>
        <taxon>Bacteria</taxon>
        <taxon>Bacillati</taxon>
        <taxon>Bacillota</taxon>
        <taxon>Bacilli</taxon>
        <taxon>Bacillales</taxon>
        <taxon>Bacillaceae</taxon>
        <taxon>Virgibacillus</taxon>
    </lineage>
</organism>
<dbReference type="PROSITE" id="PS01148">
    <property type="entry name" value="UPF0033"/>
    <property type="match status" value="1"/>
</dbReference>
<evidence type="ECO:0000259" key="2">
    <source>
        <dbReference type="PROSITE" id="PS50206"/>
    </source>
</evidence>
<protein>
    <recommendedName>
        <fullName evidence="2">Rhodanese domain-containing protein</fullName>
    </recommendedName>
</protein>
<feature type="domain" description="Rhodanese" evidence="2">
    <location>
        <begin position="103"/>
        <end position="188"/>
    </location>
</feature>
<name>A0A220U0T7_9BACI</name>
<dbReference type="Gene3D" id="3.40.250.10">
    <property type="entry name" value="Rhodanese-like domain"/>
    <property type="match status" value="1"/>
</dbReference>
<dbReference type="PANTHER" id="PTHR33279">
    <property type="entry name" value="SULFUR CARRIER PROTEIN YEDF-RELATED"/>
    <property type="match status" value="1"/>
</dbReference>
<dbReference type="CDD" id="cd00291">
    <property type="entry name" value="SirA_YedF_YeeD"/>
    <property type="match status" value="1"/>
</dbReference>
<reference evidence="3 4" key="1">
    <citation type="submission" date="2017-07" db="EMBL/GenBank/DDBJ databases">
        <title>Virgibacillus sp. LM2416.</title>
        <authorList>
            <person name="Tak E.J."/>
            <person name="Bae J.-W."/>
        </authorList>
    </citation>
    <scope>NUCLEOTIDE SEQUENCE [LARGE SCALE GENOMIC DNA]</scope>
    <source>
        <strain evidence="3 4">LM2416</strain>
    </source>
</reference>
<keyword evidence="4" id="KW-1185">Reference proteome</keyword>
<dbReference type="SMART" id="SM00450">
    <property type="entry name" value="RHOD"/>
    <property type="match status" value="1"/>
</dbReference>
<dbReference type="KEGG" id="vil:CFK37_05250"/>
<accession>A0A220U0T7</accession>
<evidence type="ECO:0000313" key="4">
    <source>
        <dbReference type="Proteomes" id="UP000198312"/>
    </source>
</evidence>
<dbReference type="GO" id="GO:0004792">
    <property type="term" value="F:thiosulfate-cyanide sulfurtransferase activity"/>
    <property type="evidence" value="ECO:0007669"/>
    <property type="project" value="InterPro"/>
</dbReference>
<sequence length="191" mass="20970">MGITANETVDAKGLACPMPIVKTKKAISDLAPGQVMEVQATDKGSTADIKAWAESTGHQYLGTVEEDDVLKHYLRKASDDEVKNEANYDDVIDLQVLRNKVDGLEDVTILDVREQAEYAFNHIPGAINVPLGELENRMDEINTDKEIHVICRTGSRSDLAAQKLSQKGFKIVKNVVPGMAEWDGSTEKSTK</sequence>
<dbReference type="Pfam" id="PF00581">
    <property type="entry name" value="Rhodanese"/>
    <property type="match status" value="1"/>
</dbReference>
<dbReference type="OrthoDB" id="9796234at2"/>
<dbReference type="Proteomes" id="UP000198312">
    <property type="component" value="Chromosome"/>
</dbReference>
<dbReference type="InterPro" id="IPR036868">
    <property type="entry name" value="TusA-like_sf"/>
</dbReference>
<dbReference type="PROSITE" id="PS00380">
    <property type="entry name" value="RHODANESE_1"/>
    <property type="match status" value="1"/>
</dbReference>
<dbReference type="CDD" id="cd00158">
    <property type="entry name" value="RHOD"/>
    <property type="match status" value="1"/>
</dbReference>
<dbReference type="InterPro" id="IPR001307">
    <property type="entry name" value="Thiosulphate_STrfase_CS"/>
</dbReference>
<proteinExistence type="inferred from homology"/>
<dbReference type="InterPro" id="IPR001763">
    <property type="entry name" value="Rhodanese-like_dom"/>
</dbReference>